<evidence type="ECO:0000313" key="2">
    <source>
        <dbReference type="EMBL" id="CAF4203069.1"/>
    </source>
</evidence>
<reference evidence="1" key="1">
    <citation type="submission" date="2021-02" db="EMBL/GenBank/DDBJ databases">
        <authorList>
            <person name="Nowell W R."/>
        </authorList>
    </citation>
    <scope>NUCLEOTIDE SEQUENCE</scope>
</reference>
<evidence type="ECO:0000313" key="1">
    <source>
        <dbReference type="EMBL" id="CAF2089711.1"/>
    </source>
</evidence>
<name>A0A816SU05_9BILA</name>
<organism evidence="1 3">
    <name type="scientific">Rotaria magnacalcarata</name>
    <dbReference type="NCBI Taxonomy" id="392030"/>
    <lineage>
        <taxon>Eukaryota</taxon>
        <taxon>Metazoa</taxon>
        <taxon>Spiralia</taxon>
        <taxon>Gnathifera</taxon>
        <taxon>Rotifera</taxon>
        <taxon>Eurotatoria</taxon>
        <taxon>Bdelloidea</taxon>
        <taxon>Philodinida</taxon>
        <taxon>Philodinidae</taxon>
        <taxon>Rotaria</taxon>
    </lineage>
</organism>
<accession>A0A816SU05</accession>
<dbReference type="Proteomes" id="UP000663842">
    <property type="component" value="Unassembled WGS sequence"/>
</dbReference>
<comment type="caution">
    <text evidence="1">The sequence shown here is derived from an EMBL/GenBank/DDBJ whole genome shotgun (WGS) entry which is preliminary data.</text>
</comment>
<dbReference type="AlphaFoldDB" id="A0A816SU05"/>
<protein>
    <submittedName>
        <fullName evidence="1">Uncharacterized protein</fullName>
    </submittedName>
</protein>
<sequence>MPDSKKWCIHPTRHVNDTSIGRRPSHPRGHHPISTQLVGNIKTQYSRSIGMKKTSLNEGYHLCKACYCRELARFDKLYSKQSESMEIYD</sequence>
<dbReference type="EMBL" id="CAJOBF010006319">
    <property type="protein sequence ID" value="CAF4203069.1"/>
    <property type="molecule type" value="Genomic_DNA"/>
</dbReference>
<gene>
    <name evidence="2" type="ORF">UXM345_LOCUS28117</name>
    <name evidence="1" type="ORF">XDN619_LOCUS16354</name>
</gene>
<evidence type="ECO:0000313" key="3">
    <source>
        <dbReference type="Proteomes" id="UP000663887"/>
    </source>
</evidence>
<dbReference type="EMBL" id="CAJNRG010006906">
    <property type="protein sequence ID" value="CAF2089711.1"/>
    <property type="molecule type" value="Genomic_DNA"/>
</dbReference>
<dbReference type="Proteomes" id="UP000663887">
    <property type="component" value="Unassembled WGS sequence"/>
</dbReference>
<proteinExistence type="predicted"/>